<proteinExistence type="predicted"/>
<evidence type="ECO:0000256" key="1">
    <source>
        <dbReference type="SAM" id="MobiDB-lite"/>
    </source>
</evidence>
<dbReference type="Proteomes" id="UP000257144">
    <property type="component" value="Unassembled WGS sequence"/>
</dbReference>
<reference evidence="2 3" key="1">
    <citation type="submission" date="2018-07" db="EMBL/GenBank/DDBJ databases">
        <title>Bacillus sp. YLB-04 draft genome sequence.</title>
        <authorList>
            <person name="Yu L."/>
            <person name="Tang X."/>
        </authorList>
    </citation>
    <scope>NUCLEOTIDE SEQUENCE [LARGE SCALE GENOMIC DNA]</scope>
    <source>
        <strain evidence="2 3">YLB-04</strain>
    </source>
</reference>
<organism evidence="2 3">
    <name type="scientific">Neobacillus piezotolerans</name>
    <dbReference type="NCBI Taxonomy" id="2259171"/>
    <lineage>
        <taxon>Bacteria</taxon>
        <taxon>Bacillati</taxon>
        <taxon>Bacillota</taxon>
        <taxon>Bacilli</taxon>
        <taxon>Bacillales</taxon>
        <taxon>Bacillaceae</taxon>
        <taxon>Neobacillus</taxon>
    </lineage>
</organism>
<gene>
    <name evidence="2" type="ORF">DRW41_11300</name>
</gene>
<protein>
    <submittedName>
        <fullName evidence="2">Uncharacterized protein</fullName>
    </submittedName>
</protein>
<evidence type="ECO:0000313" key="3">
    <source>
        <dbReference type="Proteomes" id="UP000257144"/>
    </source>
</evidence>
<dbReference type="EMBL" id="QNQT01000004">
    <property type="protein sequence ID" value="RDU36639.1"/>
    <property type="molecule type" value="Genomic_DNA"/>
</dbReference>
<comment type="caution">
    <text evidence="2">The sequence shown here is derived from an EMBL/GenBank/DDBJ whole genome shotgun (WGS) entry which is preliminary data.</text>
</comment>
<evidence type="ECO:0000313" key="2">
    <source>
        <dbReference type="EMBL" id="RDU36639.1"/>
    </source>
</evidence>
<accession>A0A3D8GR20</accession>
<feature type="region of interest" description="Disordered" evidence="1">
    <location>
        <begin position="1"/>
        <end position="33"/>
    </location>
</feature>
<sequence>MQRQGGDPAGASAEEAPLTPRGKRVPRDRQKPPVPAMIILGSFLLWSGNQPQGTLEYTISDSTYIVALKKIIHQD</sequence>
<keyword evidence="3" id="KW-1185">Reference proteome</keyword>
<dbReference type="AlphaFoldDB" id="A0A3D8GR20"/>
<name>A0A3D8GR20_9BACI</name>